<dbReference type="EMBL" id="CP028956">
    <property type="protein sequence ID" value="AWC94466.1"/>
    <property type="molecule type" value="Genomic_DNA"/>
</dbReference>
<dbReference type="Pfam" id="PF25688">
    <property type="entry name" value="P22_gp7"/>
    <property type="match status" value="1"/>
</dbReference>
<accession>A0AAU8ZNW8</accession>
<feature type="region of interest" description="Disordered" evidence="1">
    <location>
        <begin position="17"/>
        <end position="36"/>
    </location>
</feature>
<name>A0AAU8ZNW8_MORMO</name>
<reference evidence="2 3" key="1">
    <citation type="submission" date="2018-04" db="EMBL/GenBank/DDBJ databases">
        <title>Whole genome sequencing of Morganella morganii AR_0133.</title>
        <authorList>
            <person name="Conlan S."/>
            <person name="Thomas P.J."/>
            <person name="Mullikin J."/>
            <person name="Frank K.M."/>
            <person name="Segre J.A."/>
        </authorList>
    </citation>
    <scope>NUCLEOTIDE SEQUENCE [LARGE SCALE GENOMIC DNA]</scope>
    <source>
        <strain evidence="2 3">AR_0133</strain>
    </source>
</reference>
<evidence type="ECO:0000313" key="2">
    <source>
        <dbReference type="EMBL" id="AWC94466.1"/>
    </source>
</evidence>
<dbReference type="RefSeq" id="WP_108656589.1">
    <property type="nucleotide sequence ID" value="NZ_CP028956.1"/>
</dbReference>
<gene>
    <name evidence="2" type="ORF">AM380_12810</name>
</gene>
<sequence length="231" mass="23451">MSGYIFKLARKIAGEEPLFPEKGGKGGGGDNGAGAQADAINKQTELQRDQWNMIMNNLKPFTPLAEQYVNTMQGLSTLEGQNKALQGYYGSDQYKGMADQARYQALNAAEATGGLGSTATGNQLAAIAPSLGQAWLGDQMNSAQNLANIGLGALQGQANAGQNYANNMGSLYQQQAALAAANANRPSGFQQAIGGGASGAMLGGGIASALGMSTPWGAGIGAGLGLLGSIF</sequence>
<dbReference type="InterPro" id="IPR057916">
    <property type="entry name" value="P22_gp7"/>
</dbReference>
<dbReference type="AlphaFoldDB" id="A0AAU8ZNW8"/>
<evidence type="ECO:0000313" key="3">
    <source>
        <dbReference type="Proteomes" id="UP000244682"/>
    </source>
</evidence>
<evidence type="ECO:0000256" key="1">
    <source>
        <dbReference type="SAM" id="MobiDB-lite"/>
    </source>
</evidence>
<protein>
    <submittedName>
        <fullName evidence="2">DNA transfer protein</fullName>
    </submittedName>
</protein>
<dbReference type="Proteomes" id="UP000244682">
    <property type="component" value="Chromosome"/>
</dbReference>
<proteinExistence type="predicted"/>
<organism evidence="2 3">
    <name type="scientific">Morganella morganii</name>
    <name type="common">Proteus morganii</name>
    <dbReference type="NCBI Taxonomy" id="582"/>
    <lineage>
        <taxon>Bacteria</taxon>
        <taxon>Pseudomonadati</taxon>
        <taxon>Pseudomonadota</taxon>
        <taxon>Gammaproteobacteria</taxon>
        <taxon>Enterobacterales</taxon>
        <taxon>Morganellaceae</taxon>
        <taxon>Morganella</taxon>
    </lineage>
</organism>